<gene>
    <name evidence="1" type="ORF">CANTADRAFT_293649</name>
</gene>
<dbReference type="AlphaFoldDB" id="A0A1E4SEW1"/>
<reference evidence="2" key="1">
    <citation type="submission" date="2016-05" db="EMBL/GenBank/DDBJ databases">
        <title>Comparative genomics of biotechnologically important yeasts.</title>
        <authorList>
            <consortium name="DOE Joint Genome Institute"/>
            <person name="Riley R."/>
            <person name="Haridas S."/>
            <person name="Wolfe K.H."/>
            <person name="Lopes M.R."/>
            <person name="Hittinger C.T."/>
            <person name="Goker M."/>
            <person name="Salamov A."/>
            <person name="Wisecaver J."/>
            <person name="Long T.M."/>
            <person name="Aerts A.L."/>
            <person name="Barry K."/>
            <person name="Choi C."/>
            <person name="Clum A."/>
            <person name="Coughlan A.Y."/>
            <person name="Deshpande S."/>
            <person name="Douglass A.P."/>
            <person name="Hanson S.J."/>
            <person name="Klenk H.-P."/>
            <person name="Labutti K."/>
            <person name="Lapidus A."/>
            <person name="Lindquist E."/>
            <person name="Lipzen A."/>
            <person name="Meier-Kolthoff J.P."/>
            <person name="Ohm R.A."/>
            <person name="Otillar R.P."/>
            <person name="Pangilinan J."/>
            <person name="Peng Y."/>
            <person name="Rokas A."/>
            <person name="Rosa C.A."/>
            <person name="Scheuner C."/>
            <person name="Sibirny A.A."/>
            <person name="Slot J.C."/>
            <person name="Stielow J.B."/>
            <person name="Sun H."/>
            <person name="Kurtzman C.P."/>
            <person name="Blackwell M."/>
            <person name="Grigoriev I.V."/>
            <person name="Jeffries T.W."/>
        </authorList>
    </citation>
    <scope>NUCLEOTIDE SEQUENCE [LARGE SCALE GENOMIC DNA]</scope>
    <source>
        <strain evidence="2">NRRL Y-17324</strain>
    </source>
</reference>
<dbReference type="GeneID" id="30982417"/>
<organism evidence="1 2">
    <name type="scientific">Suhomyces tanzawaensis NRRL Y-17324</name>
    <dbReference type="NCBI Taxonomy" id="984487"/>
    <lineage>
        <taxon>Eukaryota</taxon>
        <taxon>Fungi</taxon>
        <taxon>Dikarya</taxon>
        <taxon>Ascomycota</taxon>
        <taxon>Saccharomycotina</taxon>
        <taxon>Pichiomycetes</taxon>
        <taxon>Debaryomycetaceae</taxon>
        <taxon>Suhomyces</taxon>
    </lineage>
</organism>
<dbReference type="RefSeq" id="XP_020063142.1">
    <property type="nucleotide sequence ID" value="XM_020208280.1"/>
</dbReference>
<dbReference type="EMBL" id="KV453914">
    <property type="protein sequence ID" value="ODV78020.1"/>
    <property type="molecule type" value="Genomic_DNA"/>
</dbReference>
<name>A0A1E4SEW1_9ASCO</name>
<protein>
    <submittedName>
        <fullName evidence="1">Uncharacterized protein</fullName>
    </submittedName>
</protein>
<keyword evidence="2" id="KW-1185">Reference proteome</keyword>
<evidence type="ECO:0000313" key="2">
    <source>
        <dbReference type="Proteomes" id="UP000094285"/>
    </source>
</evidence>
<sequence>MLAEEKSGVGYSFPERTEINLFNTRNPFQYYQTGSNLGTTVIDAAMDFQLRLFLYFSLHPLLIPYYFNLSQSLYSWSRSSTDHLLEAWPSCRFVYFWPSVAHLKCVQDQFYPTLVCCLHLGRCNRTDGDSSKLYSLAFCVLRNRFFFWLLAVCRMAFPIDCVRIT</sequence>
<proteinExistence type="predicted"/>
<evidence type="ECO:0000313" key="1">
    <source>
        <dbReference type="EMBL" id="ODV78020.1"/>
    </source>
</evidence>
<accession>A0A1E4SEW1</accession>
<dbReference type="Proteomes" id="UP000094285">
    <property type="component" value="Unassembled WGS sequence"/>
</dbReference>